<feature type="compositionally biased region" description="Low complexity" evidence="1">
    <location>
        <begin position="350"/>
        <end position="364"/>
    </location>
</feature>
<feature type="compositionally biased region" description="Gly residues" evidence="1">
    <location>
        <begin position="57"/>
        <end position="90"/>
    </location>
</feature>
<feature type="region of interest" description="Disordered" evidence="1">
    <location>
        <begin position="859"/>
        <end position="880"/>
    </location>
</feature>
<feature type="compositionally biased region" description="Low complexity" evidence="1">
    <location>
        <begin position="432"/>
        <end position="446"/>
    </location>
</feature>
<dbReference type="AlphaFoldDB" id="A0A0G4G355"/>
<feature type="compositionally biased region" description="Basic and acidic residues" evidence="1">
    <location>
        <begin position="491"/>
        <end position="505"/>
    </location>
</feature>
<feature type="non-terminal residue" evidence="2">
    <location>
        <position position="1"/>
    </location>
</feature>
<feature type="region of interest" description="Disordered" evidence="1">
    <location>
        <begin position="314"/>
        <end position="382"/>
    </location>
</feature>
<dbReference type="EMBL" id="CDMZ01000851">
    <property type="protein sequence ID" value="CEM22673.1"/>
    <property type="molecule type" value="Genomic_DNA"/>
</dbReference>
<feature type="compositionally biased region" description="Gly residues" evidence="1">
    <location>
        <begin position="547"/>
        <end position="560"/>
    </location>
</feature>
<feature type="region of interest" description="Disordered" evidence="1">
    <location>
        <begin position="35"/>
        <end position="90"/>
    </location>
</feature>
<feature type="compositionally biased region" description="Basic and acidic residues" evidence="1">
    <location>
        <begin position="41"/>
        <end position="56"/>
    </location>
</feature>
<name>A0A0G4G355_9ALVE</name>
<feature type="compositionally biased region" description="Low complexity" evidence="1">
    <location>
        <begin position="411"/>
        <end position="421"/>
    </location>
</feature>
<protein>
    <submittedName>
        <fullName evidence="2">Uncharacterized protein</fullName>
    </submittedName>
</protein>
<evidence type="ECO:0000313" key="2">
    <source>
        <dbReference type="EMBL" id="CEM22673.1"/>
    </source>
</evidence>
<proteinExistence type="predicted"/>
<feature type="compositionally biased region" description="Basic and acidic residues" evidence="1">
    <location>
        <begin position="1"/>
        <end position="20"/>
    </location>
</feature>
<feature type="compositionally biased region" description="Basic and acidic residues" evidence="1">
    <location>
        <begin position="832"/>
        <end position="841"/>
    </location>
</feature>
<accession>A0A0G4G355</accession>
<gene>
    <name evidence="2" type="ORF">Cvel_20040</name>
</gene>
<dbReference type="PANTHER" id="PTHR40903:SF1">
    <property type="entry name" value="HYPHALLY REGULATED CELL WALL PROTEIN 3"/>
    <property type="match status" value="1"/>
</dbReference>
<feature type="region of interest" description="Disordered" evidence="1">
    <location>
        <begin position="411"/>
        <end position="625"/>
    </location>
</feature>
<organism evidence="2">
    <name type="scientific">Chromera velia CCMP2878</name>
    <dbReference type="NCBI Taxonomy" id="1169474"/>
    <lineage>
        <taxon>Eukaryota</taxon>
        <taxon>Sar</taxon>
        <taxon>Alveolata</taxon>
        <taxon>Colpodellida</taxon>
        <taxon>Chromeraceae</taxon>
        <taxon>Chromera</taxon>
    </lineage>
</organism>
<dbReference type="VEuPathDB" id="CryptoDB:Cvel_20040"/>
<dbReference type="InterPro" id="IPR045864">
    <property type="entry name" value="aa-tRNA-synth_II/BPL/LPL"/>
</dbReference>
<sequence>GMDGELHRDGGSKEALRDGGAEGYQYQYQHQYMHGYAGATGDRDRDRERTLAERGDGGTGREGGGEGGEGGDGRGDLGGGGMGAGSKKGGGMGTLSPAAFAWLMDDDRLSSPQTGGDAGLFSSSDGLSLHLHSLSHTHAPMGPADIDRLHRLLLSRGGGDSSRGKLGEWERWRAERRLGAVYEAEAMHVALDALSPIRCALGSVPVTLRWTHCALFPCLLEECFGLDRETAERLWGALRKRENFKGGSVKNTITAVVPKSVQQSLGLSPSILASRLSQVLQFQGTALGLIEIVASMFPQGPAATLSSWGAGTGGGARGGASAGGLTPSSPRGTIAGMLNAAAEGRERPQTAAGGAAATAGGAPTSPLPPHPPAGGGAGLGGDTIAAVHRSSAEFPRTGSAAAAVSASVSVSPAPAATGPGPSLQPSAAGVLASPAQQQSAAPFSFSLHGKGEKEKEKEKEAENFKLGRPAVSPSRAHGAAASLSFHPSPHPPRDLTHAQTGDETHANAQHQQTPAVPPFPFIASPMAKSKLPPQLQHPQPPISPRGVGAGAAGGAAGGEGTVTSALAGASPAIPLHPSPSPSAFQSTMQNAKTQQQLQPPVLESSDVERQDRTGKGMRDGGRLGTRERGFAFSKLRDILQHIGCVQQLLEILGCAQNCCFCFGLGPRYEVDEREVYDRGVAFQVTLSGSGRGGGGGGGSHSSGSGAHSQEGPMVAKGGRYDGLVARLAKAPPPFDPFDRDGTGAGAHSSLFSSAGGASDSGLSGGGGGAGGLGVYGQGGGSAYRDCTMAVGVEFAVDVLVAVLAEHEKRSGGRGGRQGGGKRRQVAAVAAALREKEREQKEKEKESACYSWDVYSEWDRDKERESDDERDREKQKEGVPQFRDAANPQVLVVFQKNELLREAVALTRLLWQGNIKCQFRLGAVFHLSEIPEVAAADGGSGGLGGGRGGGHRKNNSALECVVLIRSSGGTKGGGLRYLVRLFHGGALKDRKGAAGATAAGGRKRKDTKHAERELEDLASTSEFVQTHVTVPGSCTARGWRRK</sequence>
<feature type="compositionally biased region" description="Gly residues" evidence="1">
    <location>
        <begin position="689"/>
        <end position="700"/>
    </location>
</feature>
<feature type="region of interest" description="Disordered" evidence="1">
    <location>
        <begin position="688"/>
        <end position="712"/>
    </location>
</feature>
<feature type="compositionally biased region" description="Polar residues" evidence="1">
    <location>
        <begin position="581"/>
        <end position="598"/>
    </location>
</feature>
<dbReference type="Gene3D" id="3.30.930.10">
    <property type="entry name" value="Bira Bifunctional Protein, Domain 2"/>
    <property type="match status" value="1"/>
</dbReference>
<dbReference type="PANTHER" id="PTHR40903">
    <property type="entry name" value="GLYCINE-RICH CELL WALL STRUCTURAL PROTEIN 1-LIKE"/>
    <property type="match status" value="1"/>
</dbReference>
<feature type="compositionally biased region" description="Basic and acidic residues" evidence="1">
    <location>
        <begin position="859"/>
        <end position="876"/>
    </location>
</feature>
<feature type="compositionally biased region" description="Basic and acidic residues" evidence="1">
    <location>
        <begin position="606"/>
        <end position="625"/>
    </location>
</feature>
<evidence type="ECO:0000256" key="1">
    <source>
        <dbReference type="SAM" id="MobiDB-lite"/>
    </source>
</evidence>
<feature type="region of interest" description="Disordered" evidence="1">
    <location>
        <begin position="1"/>
        <end position="23"/>
    </location>
</feature>
<reference evidence="2" key="1">
    <citation type="submission" date="2014-11" db="EMBL/GenBank/DDBJ databases">
        <authorList>
            <person name="Otto D Thomas"/>
            <person name="Naeem Raeece"/>
        </authorList>
    </citation>
    <scope>NUCLEOTIDE SEQUENCE</scope>
</reference>
<feature type="region of interest" description="Disordered" evidence="1">
    <location>
        <begin position="807"/>
        <end position="841"/>
    </location>
</feature>
<feature type="compositionally biased region" description="Basic and acidic residues" evidence="1">
    <location>
        <begin position="449"/>
        <end position="465"/>
    </location>
</feature>